<name>A0A4U1JB15_9BACT</name>
<keyword evidence="1" id="KW-0472">Membrane</keyword>
<protein>
    <submittedName>
        <fullName evidence="2">Uncharacterized protein</fullName>
    </submittedName>
</protein>
<dbReference type="OrthoDB" id="191861at2"/>
<sequence>MSSGPYRDERRARAGVAAWAIAIAYLLAARGVGNFFPLSAFGMYAGRSPDVASRVLVVGASGEAAEITAFDGFSCAPSWPKLDEVRHCAPGDQGHVEYVPRDLQVYLDAHVTSDAAGMEDAHIVWRTWTLEDRPGPPASQDCELASCRVRRRAP</sequence>
<keyword evidence="3" id="KW-1185">Reference proteome</keyword>
<comment type="caution">
    <text evidence="2">The sequence shown here is derived from an EMBL/GenBank/DDBJ whole genome shotgun (WGS) entry which is preliminary data.</text>
</comment>
<proteinExistence type="predicted"/>
<organism evidence="2 3">
    <name type="scientific">Polyangium fumosum</name>
    <dbReference type="NCBI Taxonomy" id="889272"/>
    <lineage>
        <taxon>Bacteria</taxon>
        <taxon>Pseudomonadati</taxon>
        <taxon>Myxococcota</taxon>
        <taxon>Polyangia</taxon>
        <taxon>Polyangiales</taxon>
        <taxon>Polyangiaceae</taxon>
        <taxon>Polyangium</taxon>
    </lineage>
</organism>
<keyword evidence="1" id="KW-0812">Transmembrane</keyword>
<dbReference type="AlphaFoldDB" id="A0A4U1JB15"/>
<keyword evidence="1" id="KW-1133">Transmembrane helix</keyword>
<reference evidence="2 3" key="1">
    <citation type="submission" date="2019-04" db="EMBL/GenBank/DDBJ databases">
        <authorList>
            <person name="Li Y."/>
            <person name="Wang J."/>
        </authorList>
    </citation>
    <scope>NUCLEOTIDE SEQUENCE [LARGE SCALE GENOMIC DNA]</scope>
    <source>
        <strain evidence="2 3">DSM 14668</strain>
    </source>
</reference>
<evidence type="ECO:0000313" key="2">
    <source>
        <dbReference type="EMBL" id="TKD05097.1"/>
    </source>
</evidence>
<evidence type="ECO:0000256" key="1">
    <source>
        <dbReference type="SAM" id="Phobius"/>
    </source>
</evidence>
<gene>
    <name evidence="2" type="ORF">E8A74_21350</name>
</gene>
<evidence type="ECO:0000313" key="3">
    <source>
        <dbReference type="Proteomes" id="UP000309215"/>
    </source>
</evidence>
<feature type="transmembrane region" description="Helical" evidence="1">
    <location>
        <begin position="12"/>
        <end position="33"/>
    </location>
</feature>
<dbReference type="RefSeq" id="WP_136930904.1">
    <property type="nucleotide sequence ID" value="NZ_SSMQ01000022.1"/>
</dbReference>
<dbReference type="Proteomes" id="UP000309215">
    <property type="component" value="Unassembled WGS sequence"/>
</dbReference>
<dbReference type="EMBL" id="SSMQ01000022">
    <property type="protein sequence ID" value="TKD05097.1"/>
    <property type="molecule type" value="Genomic_DNA"/>
</dbReference>
<accession>A0A4U1JB15</accession>